<protein>
    <submittedName>
        <fullName evidence="2">PH domain-containing protein</fullName>
    </submittedName>
</protein>
<reference evidence="2" key="1">
    <citation type="submission" date="2022-11" db="UniProtKB">
        <authorList>
            <consortium name="WormBaseParasite"/>
        </authorList>
    </citation>
    <scope>IDENTIFICATION</scope>
</reference>
<dbReference type="AlphaFoldDB" id="A0A914LLM7"/>
<proteinExistence type="predicted"/>
<sequence>MNNEQLQDWLANLHEIFFNNSGRNQREQAFLSTGPEAQKWSQILSKLGPQTNMLLNYFMCNFDDPRLSEPLITQILSLYYKIGLFLEYLIKFKFLKFLIREGPQLLLNSQIKNPLWKNNYFDYLANRKIVDLSKKNKIKNYR</sequence>
<dbReference type="WBParaSite" id="Minc3s00602g14967">
    <property type="protein sequence ID" value="Minc3s00602g14967"/>
    <property type="gene ID" value="Minc3s00602g14967"/>
</dbReference>
<evidence type="ECO:0000313" key="1">
    <source>
        <dbReference type="Proteomes" id="UP000887563"/>
    </source>
</evidence>
<keyword evidence="1" id="KW-1185">Reference proteome</keyword>
<name>A0A914LLM7_MELIC</name>
<accession>A0A914LLM7</accession>
<organism evidence="1 2">
    <name type="scientific">Meloidogyne incognita</name>
    <name type="common">Southern root-knot nematode worm</name>
    <name type="synonym">Oxyuris incognita</name>
    <dbReference type="NCBI Taxonomy" id="6306"/>
    <lineage>
        <taxon>Eukaryota</taxon>
        <taxon>Metazoa</taxon>
        <taxon>Ecdysozoa</taxon>
        <taxon>Nematoda</taxon>
        <taxon>Chromadorea</taxon>
        <taxon>Rhabditida</taxon>
        <taxon>Tylenchina</taxon>
        <taxon>Tylenchomorpha</taxon>
        <taxon>Tylenchoidea</taxon>
        <taxon>Meloidogynidae</taxon>
        <taxon>Meloidogyninae</taxon>
        <taxon>Meloidogyne</taxon>
        <taxon>Meloidogyne incognita group</taxon>
    </lineage>
</organism>
<dbReference type="Proteomes" id="UP000887563">
    <property type="component" value="Unplaced"/>
</dbReference>
<evidence type="ECO:0000313" key="2">
    <source>
        <dbReference type="WBParaSite" id="Minc3s00602g14967"/>
    </source>
</evidence>